<feature type="compositionally biased region" description="Acidic residues" evidence="1">
    <location>
        <begin position="35"/>
        <end position="46"/>
    </location>
</feature>
<keyword evidence="5" id="KW-1185">Reference proteome</keyword>
<keyword evidence="2" id="KW-1133">Transmembrane helix</keyword>
<organism evidence="4 5">
    <name type="scientific">Actinomyces israelii</name>
    <dbReference type="NCBI Taxonomy" id="1659"/>
    <lineage>
        <taxon>Bacteria</taxon>
        <taxon>Bacillati</taxon>
        <taxon>Actinomycetota</taxon>
        <taxon>Actinomycetes</taxon>
        <taxon>Actinomycetales</taxon>
        <taxon>Actinomycetaceae</taxon>
        <taxon>Actinomyces</taxon>
    </lineage>
</organism>
<name>A0ABT4I732_9ACTO</name>
<evidence type="ECO:0000256" key="1">
    <source>
        <dbReference type="SAM" id="MobiDB-lite"/>
    </source>
</evidence>
<feature type="compositionally biased region" description="Acidic residues" evidence="1">
    <location>
        <begin position="9"/>
        <end position="19"/>
    </location>
</feature>
<dbReference type="Pfam" id="PF00578">
    <property type="entry name" value="AhpC-TSA"/>
    <property type="match status" value="1"/>
</dbReference>
<dbReference type="InterPro" id="IPR050553">
    <property type="entry name" value="Thioredoxin_ResA/DsbE_sf"/>
</dbReference>
<keyword evidence="2" id="KW-0812">Transmembrane</keyword>
<accession>A0ABT4I732</accession>
<dbReference type="RefSeq" id="WP_268917113.1">
    <property type="nucleotide sequence ID" value="NZ_JAPTMY010000009.1"/>
</dbReference>
<proteinExistence type="predicted"/>
<gene>
    <name evidence="4" type="ORF">OHJ16_05770</name>
</gene>
<protein>
    <submittedName>
        <fullName evidence="4">TlpA disulfide reductase family protein</fullName>
    </submittedName>
</protein>
<feature type="compositionally biased region" description="Basic and acidic residues" evidence="1">
    <location>
        <begin position="58"/>
        <end position="68"/>
    </location>
</feature>
<evidence type="ECO:0000313" key="5">
    <source>
        <dbReference type="Proteomes" id="UP001072034"/>
    </source>
</evidence>
<dbReference type="InterPro" id="IPR000866">
    <property type="entry name" value="AhpC/TSA"/>
</dbReference>
<evidence type="ECO:0000256" key="2">
    <source>
        <dbReference type="SAM" id="Phobius"/>
    </source>
</evidence>
<dbReference type="InterPro" id="IPR036249">
    <property type="entry name" value="Thioredoxin-like_sf"/>
</dbReference>
<dbReference type="CDD" id="cd02966">
    <property type="entry name" value="TlpA_like_family"/>
    <property type="match status" value="1"/>
</dbReference>
<keyword evidence="2" id="KW-0472">Membrane</keyword>
<evidence type="ECO:0000259" key="3">
    <source>
        <dbReference type="PROSITE" id="PS51352"/>
    </source>
</evidence>
<feature type="region of interest" description="Disordered" evidence="1">
    <location>
        <begin position="1"/>
        <end position="68"/>
    </location>
</feature>
<dbReference type="EMBL" id="JAPTMY010000009">
    <property type="protein sequence ID" value="MCZ0857549.1"/>
    <property type="molecule type" value="Genomic_DNA"/>
</dbReference>
<dbReference type="Proteomes" id="UP001072034">
    <property type="component" value="Unassembled WGS sequence"/>
</dbReference>
<dbReference type="InterPro" id="IPR013766">
    <property type="entry name" value="Thioredoxin_domain"/>
</dbReference>
<feature type="domain" description="Thioredoxin" evidence="3">
    <location>
        <begin position="126"/>
        <end position="263"/>
    </location>
</feature>
<sequence length="264" mass="28054">MPDRPDPPEHDDEPGELAESDERAGRQPAGRADGPDEPAEPDELAESDVGSAESDEPDEKRPSADEPAWRARLRRSGFGQIAVVLVTSFAIAIAAWWVVKPSTAEDPQAETAVVTQVEVEGVQKAPVAGDAAPAFEGADIEGHRVSLAQMRGEPVWLVFMATWCTGCRTEMPDVQAAAAAHGDDIQVVVVYVGESLPAVRSYSERVGNDFTQVADQDQTVSASYGIMGVPSHFFVDADGVVQQVHVGPLGPDQMDQSIEAVKAG</sequence>
<feature type="transmembrane region" description="Helical" evidence="2">
    <location>
        <begin position="78"/>
        <end position="99"/>
    </location>
</feature>
<evidence type="ECO:0000313" key="4">
    <source>
        <dbReference type="EMBL" id="MCZ0857549.1"/>
    </source>
</evidence>
<comment type="caution">
    <text evidence="4">The sequence shown here is derived from an EMBL/GenBank/DDBJ whole genome shotgun (WGS) entry which is preliminary data.</text>
</comment>
<dbReference type="PANTHER" id="PTHR42852">
    <property type="entry name" value="THIOL:DISULFIDE INTERCHANGE PROTEIN DSBE"/>
    <property type="match status" value="1"/>
</dbReference>
<reference evidence="4" key="1">
    <citation type="submission" date="2022-10" db="EMBL/GenBank/DDBJ databases">
        <title>Genome sequence of Actinomyces israelii ATCC 10048.</title>
        <authorList>
            <person name="Watt R.M."/>
            <person name="Tong W.M."/>
        </authorList>
    </citation>
    <scope>NUCLEOTIDE SEQUENCE</scope>
    <source>
        <strain evidence="4">ATCC 10048</strain>
    </source>
</reference>
<dbReference type="SUPFAM" id="SSF52833">
    <property type="entry name" value="Thioredoxin-like"/>
    <property type="match status" value="1"/>
</dbReference>
<dbReference type="Gene3D" id="3.40.30.10">
    <property type="entry name" value="Glutaredoxin"/>
    <property type="match status" value="1"/>
</dbReference>
<dbReference type="PANTHER" id="PTHR42852:SF17">
    <property type="entry name" value="THIOREDOXIN-LIKE PROTEIN HI_1115"/>
    <property type="match status" value="1"/>
</dbReference>
<dbReference type="PROSITE" id="PS51352">
    <property type="entry name" value="THIOREDOXIN_2"/>
    <property type="match status" value="1"/>
</dbReference>